<evidence type="ECO:0000313" key="8">
    <source>
        <dbReference type="Proteomes" id="UP000728032"/>
    </source>
</evidence>
<dbReference type="Pfam" id="PF05602">
    <property type="entry name" value="CLPTM1"/>
    <property type="match status" value="1"/>
</dbReference>
<dbReference type="AlphaFoldDB" id="A0A7R9MDA0"/>
<evidence type="ECO:0000256" key="6">
    <source>
        <dbReference type="SAM" id="MobiDB-lite"/>
    </source>
</evidence>
<keyword evidence="5" id="KW-0472">Membrane</keyword>
<dbReference type="EMBL" id="CAJPVJ010013460">
    <property type="protein sequence ID" value="CAG2174857.1"/>
    <property type="molecule type" value="Genomic_DNA"/>
</dbReference>
<evidence type="ECO:0000256" key="4">
    <source>
        <dbReference type="ARBA" id="ARBA00022989"/>
    </source>
</evidence>
<name>A0A7R9MDA0_9ACAR</name>
<dbReference type="OrthoDB" id="378564at2759"/>
<organism evidence="7">
    <name type="scientific">Oppiella nova</name>
    <dbReference type="NCBI Taxonomy" id="334625"/>
    <lineage>
        <taxon>Eukaryota</taxon>
        <taxon>Metazoa</taxon>
        <taxon>Ecdysozoa</taxon>
        <taxon>Arthropoda</taxon>
        <taxon>Chelicerata</taxon>
        <taxon>Arachnida</taxon>
        <taxon>Acari</taxon>
        <taxon>Acariformes</taxon>
        <taxon>Sarcoptiformes</taxon>
        <taxon>Oribatida</taxon>
        <taxon>Brachypylina</taxon>
        <taxon>Oppioidea</taxon>
        <taxon>Oppiidae</taxon>
        <taxon>Oppiella</taxon>
    </lineage>
</organism>
<feature type="region of interest" description="Disordered" evidence="6">
    <location>
        <begin position="1"/>
        <end position="39"/>
    </location>
</feature>
<dbReference type="GO" id="GO:0012505">
    <property type="term" value="C:endomembrane system"/>
    <property type="evidence" value="ECO:0007669"/>
    <property type="project" value="TreeGrafter"/>
</dbReference>
<protein>
    <submittedName>
        <fullName evidence="7">Uncharacterized protein</fullName>
    </submittedName>
</protein>
<feature type="compositionally biased region" description="Basic and acidic residues" evidence="6">
    <location>
        <begin position="10"/>
        <end position="20"/>
    </location>
</feature>
<dbReference type="PANTHER" id="PTHR21347:SF14">
    <property type="entry name" value="LIPID SCRAMBLASE CLPTM1-RELATED"/>
    <property type="match status" value="1"/>
</dbReference>
<sequence length="178" mass="19119">MSANQAVMRRGGDNAVREDPNAGQAVEPQADPQPPQPQGSRFWSVAQGLIFRALIIYFITSFFRKSSTPATGGAGSGGLANTKPAISSSNLFTNGTVMDLFLYICDDELKPDFDDKQQLVWHESGLVYGDWTSGPTGDGIYTKDVSVGLSPSVQNNGTLWLHIYVTKAGRGGRTAYPS</sequence>
<keyword evidence="8" id="KW-1185">Reference proteome</keyword>
<evidence type="ECO:0000256" key="2">
    <source>
        <dbReference type="ARBA" id="ARBA00009310"/>
    </source>
</evidence>
<accession>A0A7R9MDA0</accession>
<evidence type="ECO:0000313" key="7">
    <source>
        <dbReference type="EMBL" id="CAD7657671.1"/>
    </source>
</evidence>
<dbReference type="EMBL" id="OC928285">
    <property type="protein sequence ID" value="CAD7657671.1"/>
    <property type="molecule type" value="Genomic_DNA"/>
</dbReference>
<gene>
    <name evidence="7" type="ORF">ONB1V03_LOCUS14296</name>
</gene>
<keyword evidence="4" id="KW-1133">Transmembrane helix</keyword>
<evidence type="ECO:0000256" key="1">
    <source>
        <dbReference type="ARBA" id="ARBA00004141"/>
    </source>
</evidence>
<evidence type="ECO:0000256" key="5">
    <source>
        <dbReference type="ARBA" id="ARBA00023136"/>
    </source>
</evidence>
<reference evidence="7" key="1">
    <citation type="submission" date="2020-11" db="EMBL/GenBank/DDBJ databases">
        <authorList>
            <person name="Tran Van P."/>
        </authorList>
    </citation>
    <scope>NUCLEOTIDE SEQUENCE</scope>
</reference>
<proteinExistence type="inferred from homology"/>
<dbReference type="PANTHER" id="PTHR21347">
    <property type="entry name" value="CLEFT LIP AND PALATE ASSOCIATED TRANSMEMBRANE PROTEIN-RELATED"/>
    <property type="match status" value="1"/>
</dbReference>
<dbReference type="GO" id="GO:0016020">
    <property type="term" value="C:membrane"/>
    <property type="evidence" value="ECO:0007669"/>
    <property type="project" value="UniProtKB-SubCell"/>
</dbReference>
<evidence type="ECO:0000256" key="3">
    <source>
        <dbReference type="ARBA" id="ARBA00022692"/>
    </source>
</evidence>
<keyword evidence="3" id="KW-0812">Transmembrane</keyword>
<dbReference type="InterPro" id="IPR008429">
    <property type="entry name" value="CLPTM1"/>
</dbReference>
<comment type="subcellular location">
    <subcellularLocation>
        <location evidence="1">Membrane</location>
        <topology evidence="1">Multi-pass membrane protein</topology>
    </subcellularLocation>
</comment>
<dbReference type="Proteomes" id="UP000728032">
    <property type="component" value="Unassembled WGS sequence"/>
</dbReference>
<comment type="similarity">
    <text evidence="2">Belongs to the CLPTM1 family.</text>
</comment>
<feature type="non-terminal residue" evidence="7">
    <location>
        <position position="1"/>
    </location>
</feature>